<organism evidence="2 3">
    <name type="scientific">Steinernema glaseri</name>
    <dbReference type="NCBI Taxonomy" id="37863"/>
    <lineage>
        <taxon>Eukaryota</taxon>
        <taxon>Metazoa</taxon>
        <taxon>Ecdysozoa</taxon>
        <taxon>Nematoda</taxon>
        <taxon>Chromadorea</taxon>
        <taxon>Rhabditida</taxon>
        <taxon>Tylenchina</taxon>
        <taxon>Panagrolaimomorpha</taxon>
        <taxon>Strongyloidoidea</taxon>
        <taxon>Steinernematidae</taxon>
        <taxon>Steinernema</taxon>
    </lineage>
</organism>
<dbReference type="WBParaSite" id="L893_g18987.t1">
    <property type="protein sequence ID" value="L893_g18987.t1"/>
    <property type="gene ID" value="L893_g18987"/>
</dbReference>
<evidence type="ECO:0000313" key="3">
    <source>
        <dbReference type="WBParaSite" id="L893_g18987.t1"/>
    </source>
</evidence>
<proteinExistence type="predicted"/>
<dbReference type="AlphaFoldDB" id="A0A1I7YSA8"/>
<feature type="region of interest" description="Disordered" evidence="1">
    <location>
        <begin position="116"/>
        <end position="152"/>
    </location>
</feature>
<reference evidence="3" key="1">
    <citation type="submission" date="2016-11" db="UniProtKB">
        <authorList>
            <consortium name="WormBaseParasite"/>
        </authorList>
    </citation>
    <scope>IDENTIFICATION</scope>
</reference>
<evidence type="ECO:0000313" key="2">
    <source>
        <dbReference type="Proteomes" id="UP000095287"/>
    </source>
</evidence>
<evidence type="ECO:0000256" key="1">
    <source>
        <dbReference type="SAM" id="MobiDB-lite"/>
    </source>
</evidence>
<sequence length="152" mass="16850">MVNILKPCDPQSSSVRPTDPPHKDRQPEAGRVSERGKEGGRTAFDEFGHSARSQTNQRRSIKSRVLRALLRLSPPPRPQFDRFRRGGDATPLSWSDFHFGIYSRPSATLVTEGARIGAGRSPRESPRGCLTTPPEFTLDESCAGEMGKSKQF</sequence>
<feature type="compositionally biased region" description="Basic and acidic residues" evidence="1">
    <location>
        <begin position="19"/>
        <end position="49"/>
    </location>
</feature>
<name>A0A1I7YSA8_9BILA</name>
<protein>
    <submittedName>
        <fullName evidence="3">Uncharacterized protein</fullName>
    </submittedName>
</protein>
<feature type="region of interest" description="Disordered" evidence="1">
    <location>
        <begin position="1"/>
        <end position="61"/>
    </location>
</feature>
<accession>A0A1I7YSA8</accession>
<dbReference type="Proteomes" id="UP000095287">
    <property type="component" value="Unplaced"/>
</dbReference>
<keyword evidence="2" id="KW-1185">Reference proteome</keyword>